<feature type="transmembrane region" description="Helical" evidence="1">
    <location>
        <begin position="57"/>
        <end position="74"/>
    </location>
</feature>
<protein>
    <recommendedName>
        <fullName evidence="3">Alpha-(1-&gt;6)-mannopyranosyltransferase A</fullName>
    </recommendedName>
</protein>
<dbReference type="AlphaFoldDB" id="A0A644YG02"/>
<feature type="transmembrane region" description="Helical" evidence="1">
    <location>
        <begin position="86"/>
        <end position="105"/>
    </location>
</feature>
<feature type="transmembrane region" description="Helical" evidence="1">
    <location>
        <begin position="346"/>
        <end position="363"/>
    </location>
</feature>
<evidence type="ECO:0000256" key="1">
    <source>
        <dbReference type="SAM" id="Phobius"/>
    </source>
</evidence>
<accession>A0A644YG02</accession>
<keyword evidence="1" id="KW-0472">Membrane</keyword>
<evidence type="ECO:0008006" key="3">
    <source>
        <dbReference type="Google" id="ProtNLM"/>
    </source>
</evidence>
<keyword evidence="1" id="KW-1133">Transmembrane helix</keyword>
<feature type="transmembrane region" description="Helical" evidence="1">
    <location>
        <begin position="171"/>
        <end position="193"/>
    </location>
</feature>
<sequence length="410" mass="48875">MKKFWPFCYFALFLLYFLFSFVFTDPNLTLLSAAWYLRFQTWLWQNILPQQELRTSIFFILQLLLFASYLFLGKQHFFDLGKSKKAFFQFLFASGLLLVFAYNALSYDIFNYLFNAKMVLQYHANPHINVALDFPQDTWLRFMNNVHTPAPYGYLWTFFSLPLFLLGLQKFLPALLVFKLASLALLLISAGLFEQFLKKENISKPYEKLAWVFLNPFILIELIANGHNDLWMLLPSFFAIFISRYWQKNLKNAALVILLLTISIGIKFATLSILPFILYSWLASHFHFSSWLKNLQNWFEKYYFDCLALVSFLPLLTDRSKQFLPWYLSWSLFYVILAKNRWLKRILLFFSFSSMLRYLPWVYYLPWMSFDQKVPDYLSWQKALTWGIPAILLLLSSIILRFNKNCAKTH</sequence>
<name>A0A644YG02_9ZZZZ</name>
<dbReference type="EMBL" id="VSSQ01004931">
    <property type="protein sequence ID" value="MPM27197.1"/>
    <property type="molecule type" value="Genomic_DNA"/>
</dbReference>
<organism evidence="2">
    <name type="scientific">bioreactor metagenome</name>
    <dbReference type="NCBI Taxonomy" id="1076179"/>
    <lineage>
        <taxon>unclassified sequences</taxon>
        <taxon>metagenomes</taxon>
        <taxon>ecological metagenomes</taxon>
    </lineage>
</organism>
<gene>
    <name evidence="2" type="ORF">SDC9_73707</name>
</gene>
<dbReference type="Pfam" id="PF26314">
    <property type="entry name" value="MptA_B_family"/>
    <property type="match status" value="1"/>
</dbReference>
<proteinExistence type="predicted"/>
<keyword evidence="1" id="KW-0812">Transmembrane</keyword>
<feature type="transmembrane region" description="Helical" evidence="1">
    <location>
        <begin position="383"/>
        <end position="402"/>
    </location>
</feature>
<evidence type="ECO:0000313" key="2">
    <source>
        <dbReference type="EMBL" id="MPM27197.1"/>
    </source>
</evidence>
<feature type="transmembrane region" description="Helical" evidence="1">
    <location>
        <begin position="253"/>
        <end position="282"/>
    </location>
</feature>
<feature type="transmembrane region" description="Helical" evidence="1">
    <location>
        <begin position="205"/>
        <end position="224"/>
    </location>
</feature>
<comment type="caution">
    <text evidence="2">The sequence shown here is derived from an EMBL/GenBank/DDBJ whole genome shotgun (WGS) entry which is preliminary data.</text>
</comment>
<reference evidence="2" key="1">
    <citation type="submission" date="2019-08" db="EMBL/GenBank/DDBJ databases">
        <authorList>
            <person name="Kucharzyk K."/>
            <person name="Murdoch R.W."/>
            <person name="Higgins S."/>
            <person name="Loffler F."/>
        </authorList>
    </citation>
    <scope>NUCLEOTIDE SEQUENCE</scope>
</reference>